<evidence type="ECO:0000313" key="3">
    <source>
        <dbReference type="Proteomes" id="UP000030418"/>
    </source>
</evidence>
<dbReference type="SUPFAM" id="SSF53448">
    <property type="entry name" value="Nucleotide-diphospho-sugar transferases"/>
    <property type="match status" value="1"/>
</dbReference>
<dbReference type="EMBL" id="JPXY01000016">
    <property type="protein sequence ID" value="KGQ33306.1"/>
    <property type="molecule type" value="Genomic_DNA"/>
</dbReference>
<accession>A0A0A2XLT7</accession>
<dbReference type="InterPro" id="IPR001173">
    <property type="entry name" value="Glyco_trans_2-like"/>
</dbReference>
<dbReference type="Pfam" id="PF00535">
    <property type="entry name" value="Glycos_transf_2"/>
    <property type="match status" value="1"/>
</dbReference>
<dbReference type="InterPro" id="IPR029044">
    <property type="entry name" value="Nucleotide-diphossugar_trans"/>
</dbReference>
<organism evidence="2 3">
    <name type="scientific">Gallibacterium genomosp. 2</name>
    <dbReference type="NCBI Taxonomy" id="155517"/>
    <lineage>
        <taxon>Bacteria</taxon>
        <taxon>Pseudomonadati</taxon>
        <taxon>Pseudomonadota</taxon>
        <taxon>Gammaproteobacteria</taxon>
        <taxon>Pasteurellales</taxon>
        <taxon>Pasteurellaceae</taxon>
        <taxon>Gallibacterium</taxon>
    </lineage>
</organism>
<keyword evidence="3" id="KW-1185">Reference proteome</keyword>
<reference evidence="2 3" key="1">
    <citation type="submission" date="2014-08" db="EMBL/GenBank/DDBJ databases">
        <title>Chaperone-usher fimbriae in a diverse selection of Gallibacterium genomes.</title>
        <authorList>
            <person name="Kudirkiene E."/>
            <person name="Bager R.J."/>
            <person name="Johnson T.J."/>
            <person name="Bojesen A.M."/>
        </authorList>
    </citation>
    <scope>NUCLEOTIDE SEQUENCE [LARGE SCALE GENOMIC DNA]</scope>
    <source>
        <strain evidence="2 3">CCM5976</strain>
    </source>
</reference>
<proteinExistence type="predicted"/>
<dbReference type="AlphaFoldDB" id="A0A0A2XLT7"/>
<evidence type="ECO:0000313" key="2">
    <source>
        <dbReference type="EMBL" id="KGQ33306.1"/>
    </source>
</evidence>
<gene>
    <name evidence="2" type="ORF">P375_03690</name>
</gene>
<dbReference type="RefSeq" id="WP_039134477.1">
    <property type="nucleotide sequence ID" value="NZ_JPXY01000016.1"/>
</dbReference>
<protein>
    <recommendedName>
        <fullName evidence="1">Glycosyltransferase 2-like domain-containing protein</fullName>
    </recommendedName>
</protein>
<name>A0A0A2XLT7_9PAST</name>
<dbReference type="Proteomes" id="UP000030418">
    <property type="component" value="Unassembled WGS sequence"/>
</dbReference>
<evidence type="ECO:0000259" key="1">
    <source>
        <dbReference type="Pfam" id="PF00535"/>
    </source>
</evidence>
<dbReference type="Gene3D" id="3.90.550.60">
    <property type="match status" value="1"/>
</dbReference>
<feature type="domain" description="Glycosyltransferase 2-like" evidence="1">
    <location>
        <begin position="158"/>
        <end position="292"/>
    </location>
</feature>
<comment type="caution">
    <text evidence="2">The sequence shown here is derived from an EMBL/GenBank/DDBJ whole genome shotgun (WGS) entry which is preliminary data.</text>
</comment>
<sequence>MSLTIQNLIFYPHSLELSHLYIRGNNYILLDENTIKIKSFSSIAFDTYYNIFSLKKWIKYCNLEELYLEFDFIGDIQVNLVGVNKRNTFYTYEKDIYQEEFSSDTVKHICISLTPNIITDIESLYLTVRANSKDSTISNICFTTQNIIDNNSYKLGCCICTFNRQEYIKNTISTIKSGNKKYNLNLEVVITNNGAPIDLILEDRYINIYSSRNMGGAGGFTHSIYNAIQKECTHLLLMDDDISFNFESIFRAYRFFQLIKPEFYDVVLSGSMFSADERWLRYERNTILDKNGFHHQGHFEDMRDRSVIIDDVLSESIPDTVYGLSGWWFSAFSKKIIDEYGYPLPIFVRGDDIEFSMRINKEIVSINGVNVWHDPFILKYNEIMEDYYLSRNMIINSLLSYSRCYELIKIFSVKKFLKNLITFNYIAAEFNILALQHIIEGKYSDDPEHIHQWAMKKLKELKSNTIIIEKAHYFYTKPKFNKKITKILGILLSFTGFGTKGTSKAGFERRPIFFYGRNRVLVFNTLNNTMEECVLDRKITIKLIYRFLKNYIHFIKNIEYYREQALLFRSNGKTKSNWELLFKKEDK</sequence>